<dbReference type="EMBL" id="CAJNOR010000247">
    <property type="protein sequence ID" value="CAF0854503.1"/>
    <property type="molecule type" value="Genomic_DNA"/>
</dbReference>
<dbReference type="PANTHER" id="PTHR11188:SF17">
    <property type="entry name" value="FI21816P1"/>
    <property type="match status" value="1"/>
</dbReference>
<evidence type="ECO:0000313" key="4">
    <source>
        <dbReference type="EMBL" id="CAF0892486.1"/>
    </source>
</evidence>
<gene>
    <name evidence="4" type="ORF">EDS130_LOCUS9358</name>
    <name evidence="3" type="ORF">XAT740_LOCUS5656</name>
</gene>
<comment type="caution">
    <text evidence="4">The sequence shown here is derived from an EMBL/GenBank/DDBJ whole genome shotgun (WGS) entry which is preliminary data.</text>
</comment>
<dbReference type="GO" id="GO:0015031">
    <property type="term" value="P:protein transport"/>
    <property type="evidence" value="ECO:0007669"/>
    <property type="project" value="TreeGrafter"/>
</dbReference>
<evidence type="ECO:0000313" key="5">
    <source>
        <dbReference type="Proteomes" id="UP000663828"/>
    </source>
</evidence>
<dbReference type="Pfam" id="PF02752">
    <property type="entry name" value="Arrestin_C"/>
    <property type="match status" value="1"/>
</dbReference>
<dbReference type="SUPFAM" id="SSF81296">
    <property type="entry name" value="E set domains"/>
    <property type="match status" value="2"/>
</dbReference>
<dbReference type="EMBL" id="CAJNOJ010000031">
    <property type="protein sequence ID" value="CAF0892486.1"/>
    <property type="molecule type" value="Genomic_DNA"/>
</dbReference>
<reference evidence="4" key="1">
    <citation type="submission" date="2021-02" db="EMBL/GenBank/DDBJ databases">
        <authorList>
            <person name="Nowell W R."/>
        </authorList>
    </citation>
    <scope>NUCLEOTIDE SEQUENCE</scope>
</reference>
<dbReference type="InterPro" id="IPR014756">
    <property type="entry name" value="Ig_E-set"/>
</dbReference>
<dbReference type="InterPro" id="IPR011022">
    <property type="entry name" value="Arrestin_C-like"/>
</dbReference>
<name>A0A813Z1V5_ADIRI</name>
<evidence type="ECO:0000256" key="1">
    <source>
        <dbReference type="ARBA" id="ARBA00005298"/>
    </source>
</evidence>
<dbReference type="Gene3D" id="2.60.40.640">
    <property type="match status" value="2"/>
</dbReference>
<dbReference type="AlphaFoldDB" id="A0A813Z1V5"/>
<accession>A0A813Z1V5</accession>
<evidence type="ECO:0000313" key="6">
    <source>
        <dbReference type="Proteomes" id="UP000663852"/>
    </source>
</evidence>
<comment type="similarity">
    <text evidence="1">Belongs to the arrestin family.</text>
</comment>
<dbReference type="SMART" id="SM01017">
    <property type="entry name" value="Arrestin_C"/>
    <property type="match status" value="1"/>
</dbReference>
<keyword evidence="5" id="KW-1185">Reference proteome</keyword>
<evidence type="ECO:0000313" key="3">
    <source>
        <dbReference type="EMBL" id="CAF0854503.1"/>
    </source>
</evidence>
<protein>
    <recommendedName>
        <fullName evidence="2">Arrestin C-terminal-like domain-containing protein</fullName>
    </recommendedName>
</protein>
<dbReference type="InterPro" id="IPR050357">
    <property type="entry name" value="Arrestin_domain-protein"/>
</dbReference>
<dbReference type="Proteomes" id="UP000663852">
    <property type="component" value="Unassembled WGS sequence"/>
</dbReference>
<feature type="domain" description="Arrestin C-terminal-like" evidence="2">
    <location>
        <begin position="179"/>
        <end position="314"/>
    </location>
</feature>
<dbReference type="GO" id="GO:0005737">
    <property type="term" value="C:cytoplasm"/>
    <property type="evidence" value="ECO:0007669"/>
    <property type="project" value="TreeGrafter"/>
</dbReference>
<dbReference type="InterPro" id="IPR011021">
    <property type="entry name" value="Arrestin-like_N"/>
</dbReference>
<dbReference type="InterPro" id="IPR014752">
    <property type="entry name" value="Arrestin-like_C"/>
</dbReference>
<evidence type="ECO:0000259" key="2">
    <source>
        <dbReference type="SMART" id="SM01017"/>
    </source>
</evidence>
<proteinExistence type="inferred from homology"/>
<organism evidence="4 6">
    <name type="scientific">Adineta ricciae</name>
    <name type="common">Rotifer</name>
    <dbReference type="NCBI Taxonomy" id="249248"/>
    <lineage>
        <taxon>Eukaryota</taxon>
        <taxon>Metazoa</taxon>
        <taxon>Spiralia</taxon>
        <taxon>Gnathifera</taxon>
        <taxon>Rotifera</taxon>
        <taxon>Eurotatoria</taxon>
        <taxon>Bdelloidea</taxon>
        <taxon>Adinetida</taxon>
        <taxon>Adinetidae</taxon>
        <taxon>Adineta</taxon>
    </lineage>
</organism>
<dbReference type="Pfam" id="PF00339">
    <property type="entry name" value="Arrestin_N"/>
    <property type="match status" value="1"/>
</dbReference>
<sequence length="362" mass="41652">MGASGSSEVQVTFDRPNLFYFAGEQIVGNVSFQNTQDRLTLDAIFLECVGELGYTTQEKRHFNDNNGRAQTEHYTKQHHIPFIQTRIPIAQPQYGQRDITLYRGQHSWPFQFALPQHLPPSFVPSTNSYPYVKYSVRIVLDKPWYKPNAKQVYLLTIFPRVNILHIPNGQHPEAFSNQNRKKIRLQGYVMRSGVVPGDKLSIHIDLHNPKRSEIKKIEVILMQHRQVVRSSHSEIIFRTDLPNFQEFNGIELQRTFDIPIPSVYLSPTYTYVSQSHPLPLGVSVRYELILDVKVRGLFTDFKLNVPITVGTEPVSLELQQQQQLNYQQPVNAPVQMPIASAPLCDYDEPPPSYETVVTDHKM</sequence>
<dbReference type="PANTHER" id="PTHR11188">
    <property type="entry name" value="ARRESTIN DOMAIN CONTAINING PROTEIN"/>
    <property type="match status" value="1"/>
</dbReference>
<dbReference type="OrthoDB" id="2333384at2759"/>
<dbReference type="Proteomes" id="UP000663828">
    <property type="component" value="Unassembled WGS sequence"/>
</dbReference>